<comment type="caution">
    <text evidence="1">The sequence shown here is derived from an EMBL/GenBank/DDBJ whole genome shotgun (WGS) entry which is preliminary data.</text>
</comment>
<protein>
    <submittedName>
        <fullName evidence="1">Uncharacterized protein</fullName>
    </submittedName>
</protein>
<gene>
    <name evidence="1" type="ORF">H8R94_03640</name>
</gene>
<keyword evidence="2" id="KW-1185">Reference proteome</keyword>
<sequence>MEVIIKSFIGVFCLMLLTVTGIGITATSVSARNANAFLTASAERIEAAHFAEDVIEACQADAREMDYDLSVEVYRPGGSKQAAYGSMTLTYDYGISFFDLENTRRIAVDLW</sequence>
<evidence type="ECO:0000313" key="1">
    <source>
        <dbReference type="EMBL" id="MBC5685717.1"/>
    </source>
</evidence>
<organism evidence="1 2">
    <name type="scientific">Roseburia lenta</name>
    <dbReference type="NCBI Taxonomy" id="2763061"/>
    <lineage>
        <taxon>Bacteria</taxon>
        <taxon>Bacillati</taxon>
        <taxon>Bacillota</taxon>
        <taxon>Clostridia</taxon>
        <taxon>Lachnospirales</taxon>
        <taxon>Lachnospiraceae</taxon>
        <taxon>Roseburia</taxon>
    </lineage>
</organism>
<reference evidence="1 2" key="1">
    <citation type="submission" date="2020-08" db="EMBL/GenBank/DDBJ databases">
        <title>Genome public.</title>
        <authorList>
            <person name="Liu C."/>
            <person name="Sun Q."/>
        </authorList>
    </citation>
    <scope>NUCLEOTIDE SEQUENCE [LARGE SCALE GENOMIC DNA]</scope>
    <source>
        <strain evidence="1 2">NSJ-9</strain>
    </source>
</reference>
<evidence type="ECO:0000313" key="2">
    <source>
        <dbReference type="Proteomes" id="UP000643810"/>
    </source>
</evidence>
<dbReference type="RefSeq" id="WP_118534515.1">
    <property type="nucleotide sequence ID" value="NZ_JACOPG010000001.1"/>
</dbReference>
<dbReference type="EMBL" id="JACOPG010000001">
    <property type="protein sequence ID" value="MBC5685717.1"/>
    <property type="molecule type" value="Genomic_DNA"/>
</dbReference>
<accession>A0ABR7GE40</accession>
<dbReference type="Proteomes" id="UP000643810">
    <property type="component" value="Unassembled WGS sequence"/>
</dbReference>
<proteinExistence type="predicted"/>
<name>A0ABR7GE40_9FIRM</name>